<dbReference type="AlphaFoldDB" id="A0A3N6N3M8"/>
<comment type="caution">
    <text evidence="4">The sequence shown here is derived from an EMBL/GenBank/DDBJ whole genome shotgun (WGS) entry which is preliminary data.</text>
</comment>
<name>A0A3N6N3M8_NATCH</name>
<feature type="domain" description="DUF1616" evidence="3">
    <location>
        <begin position="26"/>
        <end position="379"/>
    </location>
</feature>
<evidence type="ECO:0000313" key="4">
    <source>
        <dbReference type="EMBL" id="RQH02267.1"/>
    </source>
</evidence>
<gene>
    <name evidence="4" type="ORF">EA472_02905</name>
</gene>
<proteinExistence type="predicted"/>
<evidence type="ECO:0000256" key="2">
    <source>
        <dbReference type="SAM" id="Phobius"/>
    </source>
</evidence>
<accession>A0A3N6N3M8</accession>
<protein>
    <submittedName>
        <fullName evidence="4">DUF1616 domain-containing protein</fullName>
    </submittedName>
</protein>
<keyword evidence="2" id="KW-1133">Transmembrane helix</keyword>
<evidence type="ECO:0000259" key="3">
    <source>
        <dbReference type="Pfam" id="PF07760"/>
    </source>
</evidence>
<dbReference type="EMBL" id="REFZ01000002">
    <property type="protein sequence ID" value="RQH02267.1"/>
    <property type="molecule type" value="Genomic_DNA"/>
</dbReference>
<feature type="transmembrane region" description="Helical" evidence="2">
    <location>
        <begin position="154"/>
        <end position="174"/>
    </location>
</feature>
<evidence type="ECO:0000256" key="1">
    <source>
        <dbReference type="SAM" id="MobiDB-lite"/>
    </source>
</evidence>
<evidence type="ECO:0000313" key="5">
    <source>
        <dbReference type="Proteomes" id="UP000281431"/>
    </source>
</evidence>
<feature type="compositionally biased region" description="Basic and acidic residues" evidence="1">
    <location>
        <begin position="75"/>
        <end position="102"/>
    </location>
</feature>
<dbReference type="InterPro" id="IPR011674">
    <property type="entry name" value="DUF1616"/>
</dbReference>
<feature type="transmembrane region" description="Helical" evidence="2">
    <location>
        <begin position="127"/>
        <end position="148"/>
    </location>
</feature>
<dbReference type="OrthoDB" id="82282at2157"/>
<keyword evidence="2" id="KW-0472">Membrane</keyword>
<dbReference type="Pfam" id="PF07760">
    <property type="entry name" value="DUF1616"/>
    <property type="match status" value="1"/>
</dbReference>
<keyword evidence="5" id="KW-1185">Reference proteome</keyword>
<organism evidence="4 5">
    <name type="scientific">Natrarchaeobius chitinivorans</name>
    <dbReference type="NCBI Taxonomy" id="1679083"/>
    <lineage>
        <taxon>Archaea</taxon>
        <taxon>Methanobacteriati</taxon>
        <taxon>Methanobacteriota</taxon>
        <taxon>Stenosarchaea group</taxon>
        <taxon>Halobacteria</taxon>
        <taxon>Halobacteriales</taxon>
        <taxon>Natrialbaceae</taxon>
        <taxon>Natrarchaeobius</taxon>
    </lineage>
</organism>
<dbReference type="Proteomes" id="UP000281431">
    <property type="component" value="Unassembled WGS sequence"/>
</dbReference>
<feature type="transmembrane region" description="Helical" evidence="2">
    <location>
        <begin position="210"/>
        <end position="232"/>
    </location>
</feature>
<reference evidence="4 5" key="1">
    <citation type="submission" date="2018-10" db="EMBL/GenBank/DDBJ databases">
        <title>Natrarchaeobius chitinivorans gen. nov., sp. nov., and Natrarchaeobius haloalkaliphilus sp. nov., alkaliphilic, chitin-utilizing haloarchaea from hypersaline alkaline lakes.</title>
        <authorList>
            <person name="Sorokin D.Y."/>
            <person name="Elcheninov A.G."/>
            <person name="Kostrikina N.A."/>
            <person name="Bale N.J."/>
            <person name="Sinninghe Damste J.S."/>
            <person name="Khijniak T.V."/>
            <person name="Kublanov I.V."/>
            <person name="Toshchakov S.V."/>
        </authorList>
    </citation>
    <scope>NUCLEOTIDE SEQUENCE [LARGE SCALE GENOMIC DNA]</scope>
    <source>
        <strain evidence="4 5">AArcht7</strain>
    </source>
</reference>
<keyword evidence="2" id="KW-0812">Transmembrane</keyword>
<feature type="region of interest" description="Disordered" evidence="1">
    <location>
        <begin position="75"/>
        <end position="114"/>
    </location>
</feature>
<sequence>MVDRRSLWLLLPRPVRALPADLGCTLVVTLLVNVAVFAPVVRETPLRIPLGLLFVLFIPGYVFIAALFPEAGERASGDERAGSTPDEKGVWGEQVDESRENDVSDGDGTGLFSDAPSRSGIDGIERVALAFGLSIAITPLIGLALNFTPWGIRLAPIMVATTGFTLAVTAIAAIRRWDLPPEDRFRVPYREWYESGRTELLEPESRTDGLLNALLVLSIVLALGTVTFAIVVPPQGEEFSAVYILTEDDGELVADGYPTDLSAGESAEIVLGVDNHEHRTVDYTVVVLEQETDQVPNESGIVDESNESVLNETVVTNQRELDRFETRLEHNESWHHAHSVEPSLTGENVRIVWLLYPDGGVPSEPTMETTDYSVHLWVNIDESAEQN</sequence>
<feature type="transmembrane region" description="Helical" evidence="2">
    <location>
        <begin position="20"/>
        <end position="40"/>
    </location>
</feature>
<feature type="transmembrane region" description="Helical" evidence="2">
    <location>
        <begin position="46"/>
        <end position="68"/>
    </location>
</feature>